<proteinExistence type="predicted"/>
<dbReference type="EMBL" id="FNRM01000001">
    <property type="protein sequence ID" value="SDZ94950.1"/>
    <property type="molecule type" value="Genomic_DNA"/>
</dbReference>
<dbReference type="STRING" id="152573.SAMN04488051_101123"/>
<accession>A0A1H3X6T3</accession>
<feature type="signal peptide" evidence="1">
    <location>
        <begin position="1"/>
        <end position="18"/>
    </location>
</feature>
<dbReference type="OrthoDB" id="274297at2"/>
<dbReference type="PROSITE" id="PS51257">
    <property type="entry name" value="PROKAR_LIPOPROTEIN"/>
    <property type="match status" value="1"/>
</dbReference>
<gene>
    <name evidence="2" type="ORF">SAMN04488051_101123</name>
</gene>
<reference evidence="2 3" key="1">
    <citation type="submission" date="2016-10" db="EMBL/GenBank/DDBJ databases">
        <authorList>
            <person name="de Groot N.N."/>
        </authorList>
    </citation>
    <scope>NUCLEOTIDE SEQUENCE [LARGE SCALE GENOMIC DNA]</scope>
    <source>
        <strain evidence="2 3">CGMCC 1.3430</strain>
    </source>
</reference>
<name>A0A1H3X6T3_ALKAM</name>
<protein>
    <submittedName>
        <fullName evidence="2">Uncharacterized protein</fullName>
    </submittedName>
</protein>
<dbReference type="RefSeq" id="WP_091337939.1">
    <property type="nucleotide sequence ID" value="NZ_FNRM01000001.1"/>
</dbReference>
<evidence type="ECO:0000256" key="1">
    <source>
        <dbReference type="SAM" id="SignalP"/>
    </source>
</evidence>
<keyword evidence="1" id="KW-0732">Signal</keyword>
<evidence type="ECO:0000313" key="2">
    <source>
        <dbReference type="EMBL" id="SDZ94950.1"/>
    </source>
</evidence>
<evidence type="ECO:0000313" key="3">
    <source>
        <dbReference type="Proteomes" id="UP000198773"/>
    </source>
</evidence>
<dbReference type="InterPro" id="IPR013783">
    <property type="entry name" value="Ig-like_fold"/>
</dbReference>
<dbReference type="Proteomes" id="UP000198773">
    <property type="component" value="Unassembled WGS sequence"/>
</dbReference>
<organism evidence="2 3">
    <name type="scientific">Alkalimonas amylolytica</name>
    <dbReference type="NCBI Taxonomy" id="152573"/>
    <lineage>
        <taxon>Bacteria</taxon>
        <taxon>Pseudomonadati</taxon>
        <taxon>Pseudomonadota</taxon>
        <taxon>Gammaproteobacteria</taxon>
        <taxon>Alkalimonas</taxon>
    </lineage>
</organism>
<keyword evidence="3" id="KW-1185">Reference proteome</keyword>
<sequence>MIKALNYFTLLAVLLLTACGDGDSNPPSGGQTGGSNDKPPFLIEAGYLGAYGAIAVNLPEGMLQLAHYSHTLVHQQVPFGGFQICSNGGGRTLSLSQPLPIASGTVFTDTLEDCFVETLYSILNGEIKLTINQHNSTALGHSYSLELDLSKVVFRDYPELTVLDTVSITLSTEQLLRTMVVRPTHNQVRFHFSDGDVFSLSQFQLTSKLDLATAMYRADYQGRIALNHFSHDLAISTMEPLQGYLGEYPHQGQIELSDSRNNKLLLTANQVVDSELVKVQLNQGATALYYWNEFTDGTYWSWPGLYSPGAAQRFRHDNFDFLGSVGTTSFNDFPSLGTLSFLFSRPVASVDGYALGSFFNHSVWGQPSVASEVAIEGAMVHIRPKIALTPGDIYTLESFGAVNTLGMNRYVYSDIQLTISTAVHAKVAKDRLSVQPGSELVLSAANSIIATGLAASYHWQELTDFGVTFTQNNTKETSIHIPVGSTPGIIRIRLTVEDELGRSHSTDAELLLKDTSTNVLYYNSEQGDWIGGGQTRFLTNMSGQLTSSSWDRNTLTVEYSGTEHNRSVWWYLSLAAPEGKDLTPGLYQNATRAAFKPAHGNGLDFTGNGRGCNTLIGSFEIFDIEFTEFTNEWGEQQFDVSTLAVDFTQYCEGGESALHGKVRINSSHPM</sequence>
<dbReference type="AlphaFoldDB" id="A0A1H3X6T3"/>
<dbReference type="Gene3D" id="2.60.40.10">
    <property type="entry name" value="Immunoglobulins"/>
    <property type="match status" value="1"/>
</dbReference>
<feature type="chain" id="PRO_5011444958" evidence="1">
    <location>
        <begin position="19"/>
        <end position="670"/>
    </location>
</feature>